<dbReference type="GO" id="GO:0016747">
    <property type="term" value="F:acyltransferase activity, transferring groups other than amino-acyl groups"/>
    <property type="evidence" value="ECO:0007669"/>
    <property type="project" value="InterPro"/>
</dbReference>
<feature type="region of interest" description="Disordered" evidence="1">
    <location>
        <begin position="104"/>
        <end position="135"/>
    </location>
</feature>
<keyword evidence="2" id="KW-1133">Transmembrane helix</keyword>
<feature type="transmembrane region" description="Helical" evidence="2">
    <location>
        <begin position="1221"/>
        <end position="1239"/>
    </location>
</feature>
<gene>
    <name evidence="4" type="ORF">DBV15_02012</name>
</gene>
<evidence type="ECO:0000313" key="5">
    <source>
        <dbReference type="Proteomes" id="UP000310200"/>
    </source>
</evidence>
<sequence>MCMASGESELDCAFSTGAGCCSCVCNLGPHQPLVRHVNASCSPSSHPETRFQEGTRFVRNFELDINQNSSHKILGVPDDENGEQVRQLHFFLVNLVATSTNVGTTSGVDEASAGTTRGRHPPRRTHSSGLRLPPGTCSRTRALHATGFKVRCPGLSEMAFMMKKKKYKFSVEVNLEELTAVPFVSAVLFAKLRLLDGGSFVDHSTREEVQEHTVRWNAKFEFLCKMSANASTGVLDPCILRISVRKELKGGRSFQKLGFTDLNLAEFAGAGLCRRRCLLEGYDARHRQDNSMLRVAIKMNMLSGDILFKVPSPSLKQTQLAVPGVQGVPGVTGDEVTASERCTNREDYVSTGSLAGSIASASSGFGSLPKKRPALFTSELLSGTETYDPMTLSEIVPSAVPVEALVEAHTESGHSRNSSNTSQLSKGSGYGSLNSHSQHSRQSSSGDSGHIRSPSWPVWAPRIPNSSQNLSTQPIACRPDDSIEPLSFPSSLASRARFWSASSPLSSRSGPTDVENPMRVDVIASVAKNIYSVGKQQQPLCGIGNGFLNDSDSRNCRDDANADTRVAPGIFRVPDVPRHSRKNYERNSFEAHNERNAMMSSIAKESNGQQGNVFPIAKPRISAAGWRGMSKTCDCIEKGKTSPVLRLIDQARAVSSPDPLHRPDNQRAPLRPTTTAQTLRGIGGGHRKLLDGAGGKLATVATSPADSEESSLGVPEVAPPSSQHRNSITPPNPSGGSGLSETGSLDRAKAALERRKKAEDGAGNPVLCRVEVTRPNPDSLIDELLKATNLEQTDLESSETTGLQLFIAKDGTTALGSHEVKSQMPAGVFKQVVMEENNSIYFFTISDYFLLRSFIVCKILIINLKAFNMLKMRSAEIYESLFNIIVFILLINHTVGQLDNNKKSGFPHKCIIDAIIDEFALAEARKNKIRLFCFYICNFAVLFCVSAQFHGSNENGIHLLPAYAIATRAGLLGSATCGIELRDFQNAVDQRILWGLKTLDSSGGPKSGFLYGNNFWLGSRSQCIDIINTTPFEIAKRLILNNTRYRDPRDEIPPFELNYFVAHLRHNGTLQYHGGVKNEDLITLGLCLPASCSVNNVSFILETIFRDRILLINDLYSLDLSLIQVKDLKDDHQWLLSVLTFTMMISGTIYDIFIYQKYLKAKSKIAVKKNAAEEMEMTDSSDPREKNRFGNVLMCFSIYTNTKIIFRTELDADAIPVIHGLRFLSMIWIIIAHTIFYTREYFDNKVWALRFAEGIPIQVISNATISVDTYFFLSGLLMAYLYLKNKTDIEQNKPINWREMLKEFFYGVMRRFIRLTPPYMMMIGILQLNTTWYDKTSQFYIEERSHEICPKYWWRNLLYINNLFGHNSMCMTWSWYLASDMQFFTIGLALLILSTVYFYTAVALLSALLIGSITLSGYISYIYEYVPTLDEQYRLIDVLYYPPWLRIGPYIIGMITGYIITRLNKKIVLTRNALIIYWSLGSVCKIFVLFGLYKRQISVLSTAIYVALSRTVWAIGIAWIVIVCSTKHGGIVKELLTCKIWIPLSRLTYCAYLLNPFIISSIRLHNETSAHLEFLSISAMVMGHVMISYICAYVLSLMAESPYILLIRSFIQSRSRKKYKGHKIIISHTAETMLLSVEVELEEKLFEAFSQLS</sequence>
<evidence type="ECO:0000313" key="4">
    <source>
        <dbReference type="EMBL" id="TGZ49576.1"/>
    </source>
</evidence>
<keyword evidence="2" id="KW-0812">Transmembrane</keyword>
<feature type="transmembrane region" description="Helical" evidence="2">
    <location>
        <begin position="1547"/>
        <end position="1566"/>
    </location>
</feature>
<feature type="transmembrane region" description="Helical" evidence="2">
    <location>
        <begin position="1473"/>
        <end position="1492"/>
    </location>
</feature>
<dbReference type="Pfam" id="PF10358">
    <property type="entry name" value="NT-C2"/>
    <property type="match status" value="1"/>
</dbReference>
<feature type="transmembrane region" description="Helical" evidence="2">
    <location>
        <begin position="1304"/>
        <end position="1326"/>
    </location>
</feature>
<feature type="transmembrane region" description="Helical" evidence="2">
    <location>
        <begin position="931"/>
        <end position="949"/>
    </location>
</feature>
<feature type="transmembrane region" description="Helical" evidence="2">
    <location>
        <begin position="1400"/>
        <end position="1423"/>
    </location>
</feature>
<feature type="compositionally biased region" description="Basic residues" evidence="1">
    <location>
        <begin position="117"/>
        <end position="126"/>
    </location>
</feature>
<feature type="transmembrane region" description="Helical" evidence="2">
    <location>
        <begin position="1586"/>
        <end position="1611"/>
    </location>
</feature>
<feature type="transmembrane region" description="Helical" evidence="2">
    <location>
        <begin position="1504"/>
        <end position="1526"/>
    </location>
</feature>
<dbReference type="Pfam" id="PF20146">
    <property type="entry name" value="NRF"/>
    <property type="match status" value="1"/>
</dbReference>
<feature type="transmembrane region" description="Helical" evidence="2">
    <location>
        <begin position="1373"/>
        <end position="1393"/>
    </location>
</feature>
<feature type="transmembrane region" description="Helical" evidence="2">
    <location>
        <begin position="1443"/>
        <end position="1461"/>
    </location>
</feature>
<evidence type="ECO:0000256" key="2">
    <source>
        <dbReference type="SAM" id="Phobius"/>
    </source>
</evidence>
<keyword evidence="2" id="KW-0472">Membrane</keyword>
<dbReference type="InterPro" id="IPR052728">
    <property type="entry name" value="O2_lipid_transport_reg"/>
</dbReference>
<dbReference type="PROSITE" id="PS51840">
    <property type="entry name" value="C2_NT"/>
    <property type="match status" value="1"/>
</dbReference>
<feature type="region of interest" description="Disordered" evidence="1">
    <location>
        <begin position="653"/>
        <end position="760"/>
    </location>
</feature>
<evidence type="ECO:0000256" key="1">
    <source>
        <dbReference type="SAM" id="MobiDB-lite"/>
    </source>
</evidence>
<dbReference type="InterPro" id="IPR019448">
    <property type="entry name" value="NT-C2"/>
</dbReference>
<dbReference type="PANTHER" id="PTHR11161:SF72">
    <property type="entry name" value="FI21449P1"/>
    <property type="match status" value="1"/>
</dbReference>
<feature type="compositionally biased region" description="Polar residues" evidence="1">
    <location>
        <begin position="720"/>
        <end position="729"/>
    </location>
</feature>
<proteinExistence type="predicted"/>
<name>A0A4S2KK76_9HYME</name>
<feature type="compositionally biased region" description="Polar residues" evidence="1">
    <location>
        <begin position="464"/>
        <end position="474"/>
    </location>
</feature>
<protein>
    <recommendedName>
        <fullName evidence="3">C2 NT-type domain-containing protein</fullName>
    </recommendedName>
</protein>
<feature type="compositionally biased region" description="Basic and acidic residues" evidence="1">
    <location>
        <begin position="744"/>
        <end position="760"/>
    </location>
</feature>
<dbReference type="Pfam" id="PF01757">
    <property type="entry name" value="Acyl_transf_3"/>
    <property type="match status" value="1"/>
</dbReference>
<dbReference type="InterPro" id="IPR006621">
    <property type="entry name" value="Nose-resist-to-fluoxetine_N"/>
</dbReference>
<feature type="region of interest" description="Disordered" evidence="1">
    <location>
        <begin position="408"/>
        <end position="482"/>
    </location>
</feature>
<accession>A0A4S2KK76</accession>
<feature type="transmembrane region" description="Helical" evidence="2">
    <location>
        <begin position="1134"/>
        <end position="1155"/>
    </location>
</feature>
<feature type="transmembrane region" description="Helical" evidence="2">
    <location>
        <begin position="1259"/>
        <end position="1283"/>
    </location>
</feature>
<feature type="domain" description="C2 NT-type" evidence="3">
    <location>
        <begin position="159"/>
        <end position="301"/>
    </location>
</feature>
<evidence type="ECO:0000259" key="3">
    <source>
        <dbReference type="PROSITE" id="PS51840"/>
    </source>
</evidence>
<feature type="compositionally biased region" description="Low complexity" evidence="1">
    <location>
        <begin position="435"/>
        <end position="448"/>
    </location>
</feature>
<comment type="caution">
    <text evidence="4">The sequence shown here is derived from an EMBL/GenBank/DDBJ whole genome shotgun (WGS) entry which is preliminary data.</text>
</comment>
<dbReference type="Proteomes" id="UP000310200">
    <property type="component" value="Unassembled WGS sequence"/>
</dbReference>
<organism evidence="4 5">
    <name type="scientific">Temnothorax longispinosus</name>
    <dbReference type="NCBI Taxonomy" id="300112"/>
    <lineage>
        <taxon>Eukaryota</taxon>
        <taxon>Metazoa</taxon>
        <taxon>Ecdysozoa</taxon>
        <taxon>Arthropoda</taxon>
        <taxon>Hexapoda</taxon>
        <taxon>Insecta</taxon>
        <taxon>Pterygota</taxon>
        <taxon>Neoptera</taxon>
        <taxon>Endopterygota</taxon>
        <taxon>Hymenoptera</taxon>
        <taxon>Apocrita</taxon>
        <taxon>Aculeata</taxon>
        <taxon>Formicoidea</taxon>
        <taxon>Formicidae</taxon>
        <taxon>Myrmicinae</taxon>
        <taxon>Temnothorax</taxon>
    </lineage>
</organism>
<dbReference type="SMART" id="SM00703">
    <property type="entry name" value="NRF"/>
    <property type="match status" value="1"/>
</dbReference>
<reference evidence="4 5" key="1">
    <citation type="journal article" date="2019" name="Philos. Trans. R. Soc. Lond., B, Biol. Sci.">
        <title>Ant behaviour and brain gene expression of defending hosts depend on the ecological success of the intruding social parasite.</title>
        <authorList>
            <person name="Kaur R."/>
            <person name="Stoldt M."/>
            <person name="Jongepier E."/>
            <person name="Feldmeyer B."/>
            <person name="Menzel F."/>
            <person name="Bornberg-Bauer E."/>
            <person name="Foitzik S."/>
        </authorList>
    </citation>
    <scope>NUCLEOTIDE SEQUENCE [LARGE SCALE GENOMIC DNA]</scope>
    <source>
        <tissue evidence="4">Whole body</tissue>
    </source>
</reference>
<keyword evidence="5" id="KW-1185">Reference proteome</keyword>
<dbReference type="PANTHER" id="PTHR11161">
    <property type="entry name" value="O-ACYLTRANSFERASE"/>
    <property type="match status" value="1"/>
</dbReference>
<dbReference type="InterPro" id="IPR002656">
    <property type="entry name" value="Acyl_transf_3_dom"/>
</dbReference>
<feature type="compositionally biased region" description="Polar residues" evidence="1">
    <location>
        <begin position="415"/>
        <end position="434"/>
    </location>
</feature>
<dbReference type="EMBL" id="QBLH01002112">
    <property type="protein sequence ID" value="TGZ49576.1"/>
    <property type="molecule type" value="Genomic_DNA"/>
</dbReference>